<protein>
    <submittedName>
        <fullName evidence="2">Uncharacterized protein</fullName>
    </submittedName>
</protein>
<dbReference type="RefSeq" id="WP_137403147.1">
    <property type="nucleotide sequence ID" value="NZ_BMIU01000007.1"/>
</dbReference>
<keyword evidence="1" id="KW-0812">Transmembrane</keyword>
<dbReference type="EMBL" id="BMIU01000007">
    <property type="protein sequence ID" value="GGF29796.1"/>
    <property type="molecule type" value="Genomic_DNA"/>
</dbReference>
<evidence type="ECO:0000313" key="3">
    <source>
        <dbReference type="Proteomes" id="UP000647339"/>
    </source>
</evidence>
<dbReference type="Proteomes" id="UP000647339">
    <property type="component" value="Unassembled WGS sequence"/>
</dbReference>
<gene>
    <name evidence="2" type="ORF">GCM10011339_17520</name>
</gene>
<keyword evidence="1" id="KW-1133">Transmembrane helix</keyword>
<sequence>MKHRFYNKSEKSQKRFIILISIAVFMVFAFTLAVAFLTKQYWISILVAPLIMIVAPFIDTPMGKRSGKLVYYSPMFITERLDNDKTVFHGGTLFDYFYVLDFNLPGYARTQWILLGYLKGLLNFIEKHQDAVHDQMVLEGTSYILQDNAAKKLGFHPISTEGIQQLILLANFPTLTIAYSLSKNKLSFPDLRKIKTYRTSLKQLREKQPFIKSLHNSLEKKIKAPLARGSYNPTN</sequence>
<evidence type="ECO:0000313" key="2">
    <source>
        <dbReference type="EMBL" id="GGF29796.1"/>
    </source>
</evidence>
<evidence type="ECO:0000256" key="1">
    <source>
        <dbReference type="SAM" id="Phobius"/>
    </source>
</evidence>
<feature type="transmembrane region" description="Helical" evidence="1">
    <location>
        <begin position="16"/>
        <end position="35"/>
    </location>
</feature>
<comment type="caution">
    <text evidence="2">The sequence shown here is derived from an EMBL/GenBank/DDBJ whole genome shotgun (WGS) entry which is preliminary data.</text>
</comment>
<name>A0ABQ1UY13_9BACT</name>
<keyword evidence="1" id="KW-0472">Membrane</keyword>
<organism evidence="2 3">
    <name type="scientific">Echinicola rosea</name>
    <dbReference type="NCBI Taxonomy" id="1807691"/>
    <lineage>
        <taxon>Bacteria</taxon>
        <taxon>Pseudomonadati</taxon>
        <taxon>Bacteroidota</taxon>
        <taxon>Cytophagia</taxon>
        <taxon>Cytophagales</taxon>
        <taxon>Cyclobacteriaceae</taxon>
        <taxon>Echinicola</taxon>
    </lineage>
</organism>
<accession>A0ABQ1UY13</accession>
<feature type="transmembrane region" description="Helical" evidence="1">
    <location>
        <begin position="41"/>
        <end position="58"/>
    </location>
</feature>
<proteinExistence type="predicted"/>
<reference evidence="3" key="1">
    <citation type="journal article" date="2019" name="Int. J. Syst. Evol. Microbiol.">
        <title>The Global Catalogue of Microorganisms (GCM) 10K type strain sequencing project: providing services to taxonomists for standard genome sequencing and annotation.</title>
        <authorList>
            <consortium name="The Broad Institute Genomics Platform"/>
            <consortium name="The Broad Institute Genome Sequencing Center for Infectious Disease"/>
            <person name="Wu L."/>
            <person name="Ma J."/>
        </authorList>
    </citation>
    <scope>NUCLEOTIDE SEQUENCE [LARGE SCALE GENOMIC DNA]</scope>
    <source>
        <strain evidence="3">CGMCC 1.15407</strain>
    </source>
</reference>
<keyword evidence="3" id="KW-1185">Reference proteome</keyword>